<comment type="subcellular location">
    <subcellularLocation>
        <location evidence="1">Cell outer membrane</location>
    </subcellularLocation>
</comment>
<evidence type="ECO:0000256" key="3">
    <source>
        <dbReference type="ARBA" id="ARBA00023237"/>
    </source>
</evidence>
<dbReference type="EMBL" id="JANIGO010000002">
    <property type="protein sequence ID" value="MCQ8896594.1"/>
    <property type="molecule type" value="Genomic_DNA"/>
</dbReference>
<evidence type="ECO:0000313" key="9">
    <source>
        <dbReference type="Proteomes" id="UP001204142"/>
    </source>
</evidence>
<dbReference type="InterPro" id="IPR006665">
    <property type="entry name" value="OmpA-like"/>
</dbReference>
<dbReference type="PANTHER" id="PTHR30329:SF21">
    <property type="entry name" value="LIPOPROTEIN YIAD-RELATED"/>
    <property type="match status" value="1"/>
</dbReference>
<dbReference type="PRINTS" id="PR01021">
    <property type="entry name" value="OMPADOMAIN"/>
</dbReference>
<evidence type="ECO:0000256" key="1">
    <source>
        <dbReference type="ARBA" id="ARBA00004442"/>
    </source>
</evidence>
<evidence type="ECO:0000256" key="6">
    <source>
        <dbReference type="SAM" id="SignalP"/>
    </source>
</evidence>
<feature type="compositionally biased region" description="Pro residues" evidence="5">
    <location>
        <begin position="80"/>
        <end position="97"/>
    </location>
</feature>
<evidence type="ECO:0000256" key="5">
    <source>
        <dbReference type="SAM" id="MobiDB-lite"/>
    </source>
</evidence>
<feature type="region of interest" description="Disordered" evidence="5">
    <location>
        <begin position="77"/>
        <end position="97"/>
    </location>
</feature>
<keyword evidence="2 4" id="KW-0472">Membrane</keyword>
<dbReference type="SUPFAM" id="SSF103088">
    <property type="entry name" value="OmpA-like"/>
    <property type="match status" value="1"/>
</dbReference>
<dbReference type="PRINTS" id="PR01022">
    <property type="entry name" value="OUTRMMBRANEA"/>
</dbReference>
<feature type="domain" description="OmpA-like" evidence="7">
    <location>
        <begin position="98"/>
        <end position="215"/>
    </location>
</feature>
<dbReference type="NCBIfam" id="NF045787">
    <property type="entry name" value="OmpABordt"/>
    <property type="match status" value="1"/>
</dbReference>
<dbReference type="CDD" id="cd07185">
    <property type="entry name" value="OmpA_C-like"/>
    <property type="match status" value="1"/>
</dbReference>
<sequence length="219" mass="23064">MKKMSTLTQVLLAVAVGSASTAAVAHTTDKNEALSGYVVDAQGKIVKDGSGECLRTSYFTAALAVAECDPDLLPKKAAPAPAPVKPAPAPAPAPAPQPQISKVTLEADAYFDFDKATLKPGGKTRIDSEIQKLGDVTLNSVIAIGHTDSIGTDAYNQKLSERRAQAVKDYMVSKGVAADKITIKGMGESQPIADNKTKDGRAKNRRVEIEFNVTQKVAK</sequence>
<comment type="caution">
    <text evidence="8">The sequence shown here is derived from an EMBL/GenBank/DDBJ whole genome shotgun (WGS) entry which is preliminary data.</text>
</comment>
<dbReference type="PANTHER" id="PTHR30329">
    <property type="entry name" value="STATOR ELEMENT OF FLAGELLAR MOTOR COMPLEX"/>
    <property type="match status" value="1"/>
</dbReference>
<dbReference type="Proteomes" id="UP001204142">
    <property type="component" value="Unassembled WGS sequence"/>
</dbReference>
<protein>
    <submittedName>
        <fullName evidence="8">OmpA family protein</fullName>
    </submittedName>
</protein>
<dbReference type="InterPro" id="IPR006690">
    <property type="entry name" value="OMPA-like_CS"/>
</dbReference>
<keyword evidence="6" id="KW-0732">Signal</keyword>
<reference evidence="8 9" key="1">
    <citation type="submission" date="2022-07" db="EMBL/GenBank/DDBJ databases">
        <authorList>
            <person name="Xamxidin M."/>
            <person name="Wu M."/>
        </authorList>
    </citation>
    <scope>NUCLEOTIDE SEQUENCE [LARGE SCALE GENOMIC DNA]</scope>
    <source>
        <strain evidence="8 9">NBRC 111650</strain>
    </source>
</reference>
<keyword evidence="3" id="KW-0998">Cell outer membrane</keyword>
<evidence type="ECO:0000313" key="8">
    <source>
        <dbReference type="EMBL" id="MCQ8896594.1"/>
    </source>
</evidence>
<dbReference type="InterPro" id="IPR050330">
    <property type="entry name" value="Bact_OuterMem_StrucFunc"/>
</dbReference>
<dbReference type="InterPro" id="IPR036737">
    <property type="entry name" value="OmpA-like_sf"/>
</dbReference>
<proteinExistence type="predicted"/>
<organism evidence="8 9">
    <name type="scientific">Limnobacter humi</name>
    <dbReference type="NCBI Taxonomy" id="1778671"/>
    <lineage>
        <taxon>Bacteria</taxon>
        <taxon>Pseudomonadati</taxon>
        <taxon>Pseudomonadota</taxon>
        <taxon>Betaproteobacteria</taxon>
        <taxon>Burkholderiales</taxon>
        <taxon>Burkholderiaceae</taxon>
        <taxon>Limnobacter</taxon>
    </lineage>
</organism>
<evidence type="ECO:0000259" key="7">
    <source>
        <dbReference type="PROSITE" id="PS51123"/>
    </source>
</evidence>
<keyword evidence="9" id="KW-1185">Reference proteome</keyword>
<dbReference type="Pfam" id="PF00691">
    <property type="entry name" value="OmpA"/>
    <property type="match status" value="1"/>
</dbReference>
<dbReference type="PROSITE" id="PS01068">
    <property type="entry name" value="OMPA_1"/>
    <property type="match status" value="1"/>
</dbReference>
<dbReference type="InterPro" id="IPR002368">
    <property type="entry name" value="OmpA"/>
</dbReference>
<gene>
    <name evidence="8" type="ORF">NQT62_09130</name>
</gene>
<accession>A0ABT1WGS7</accession>
<dbReference type="InterPro" id="IPR006664">
    <property type="entry name" value="OMP_bac"/>
</dbReference>
<evidence type="ECO:0000256" key="2">
    <source>
        <dbReference type="ARBA" id="ARBA00023136"/>
    </source>
</evidence>
<feature type="signal peptide" evidence="6">
    <location>
        <begin position="1"/>
        <end position="25"/>
    </location>
</feature>
<dbReference type="Gene3D" id="3.30.1330.60">
    <property type="entry name" value="OmpA-like domain"/>
    <property type="match status" value="1"/>
</dbReference>
<feature type="chain" id="PRO_5045878228" evidence="6">
    <location>
        <begin position="26"/>
        <end position="219"/>
    </location>
</feature>
<evidence type="ECO:0000256" key="4">
    <source>
        <dbReference type="PROSITE-ProRule" id="PRU00473"/>
    </source>
</evidence>
<name>A0ABT1WGS7_9BURK</name>
<dbReference type="PROSITE" id="PS51123">
    <property type="entry name" value="OMPA_2"/>
    <property type="match status" value="1"/>
</dbReference>